<protein>
    <submittedName>
        <fullName evidence="1">Uncharacterized protein</fullName>
    </submittedName>
</protein>
<comment type="caution">
    <text evidence="1">The sequence shown here is derived from an EMBL/GenBank/DDBJ whole genome shotgun (WGS) entry which is preliminary data.</text>
</comment>
<gene>
    <name evidence="1" type="ORF">QFC19_001950</name>
</gene>
<evidence type="ECO:0000313" key="1">
    <source>
        <dbReference type="EMBL" id="KAJ9109720.1"/>
    </source>
</evidence>
<dbReference type="EMBL" id="JASBWR010000016">
    <property type="protein sequence ID" value="KAJ9109720.1"/>
    <property type="molecule type" value="Genomic_DNA"/>
</dbReference>
<reference evidence="1" key="1">
    <citation type="submission" date="2023-04" db="EMBL/GenBank/DDBJ databases">
        <title>Draft Genome sequencing of Naganishia species isolated from polar environments using Oxford Nanopore Technology.</title>
        <authorList>
            <person name="Leo P."/>
            <person name="Venkateswaran K."/>
        </authorList>
    </citation>
    <scope>NUCLEOTIDE SEQUENCE</scope>
    <source>
        <strain evidence="1">MNA-CCFEE 5261</strain>
    </source>
</reference>
<proteinExistence type="predicted"/>
<accession>A0ACC2WD86</accession>
<keyword evidence="2" id="KW-1185">Reference proteome</keyword>
<evidence type="ECO:0000313" key="2">
    <source>
        <dbReference type="Proteomes" id="UP001241377"/>
    </source>
</evidence>
<organism evidence="1 2">
    <name type="scientific">Naganishia cerealis</name>
    <dbReference type="NCBI Taxonomy" id="610337"/>
    <lineage>
        <taxon>Eukaryota</taxon>
        <taxon>Fungi</taxon>
        <taxon>Dikarya</taxon>
        <taxon>Basidiomycota</taxon>
        <taxon>Agaricomycotina</taxon>
        <taxon>Tremellomycetes</taxon>
        <taxon>Filobasidiales</taxon>
        <taxon>Filobasidiaceae</taxon>
        <taxon>Naganishia</taxon>
    </lineage>
</organism>
<name>A0ACC2WD86_9TREE</name>
<sequence>MIGDTLQIPGSISQRVGIDNPDMVLAAPVIRPQYDRGATDETPSPLLLPSRRAITTGTLQPLRQLHVNQQHIKSTLQPTGINLSGLNDKLGFHVPARETITPRGSDDEGEDSSTMRRMRKDGKKMSNSRTRRNARSLCIEERARGRSYRQVAPRKALSALPAALPPANSGTASPSERRGRSRDIKPCSRFPESNARLPGPIVIKEDNASGGSDTAAEGEDVGAIETATVEDMLALKETPRRPANRQKLRSYNGLVHRSSNSRLSGTKSLRLTTCSPVQSRQLHRSAQVVQARSRVLSSPCSIDNLVSELVTEPRPSLPSTKSPKCIDSKKNRDISAKSQATLVPPKPVRALSQKSCPTIVKHIANIFAPASPVSSQSELPTEVDGPNSTDVHIPKLPRRTASISLKRIQDQDLENIMGSSIVRIPSPITSPRAVDSDQSSKVTSDSDSDEQGADSGLETPSVPVQRHGPFHWLRHAVPLRKNPLLEARALFQTRQPSSPRPWRSVSYQVLSRGAPGQSSDDSLSRGFLKRSRTSSSATEGGDQKRHYTRWDGVKTPITKEDHPVHWAVLQRKHQQDLRKQASKQSLKHGLISPTSGSPGSNMLSPQPIGLHVHLPYAELDPLHLEAPLRPPRVVSATSLNCNTVNTPSRPMSYRHESSPALTTRHSTTTTPGDFLRLSLSHESLPTASQASLAGSFDSKVAYKACKGEAGYVNFDKVLGLHNHATHQGGVLPQD</sequence>
<dbReference type="Proteomes" id="UP001241377">
    <property type="component" value="Unassembled WGS sequence"/>
</dbReference>